<reference evidence="1" key="2">
    <citation type="submission" date="2020-06" db="EMBL/GenBank/DDBJ databases">
        <title>Helianthus annuus Genome sequencing and assembly Release 2.</title>
        <authorList>
            <person name="Gouzy J."/>
            <person name="Langlade N."/>
            <person name="Munos S."/>
        </authorList>
    </citation>
    <scope>NUCLEOTIDE SEQUENCE</scope>
    <source>
        <tissue evidence="1">Leaves</tissue>
    </source>
</reference>
<sequence length="63" mass="7188">MMPDKENCFWKPLKRTPNCELTQLVVDSLLHALQDHRYSAGACMEVGRCGTQIAAYYVKLETI</sequence>
<reference evidence="1" key="1">
    <citation type="journal article" date="2017" name="Nature">
        <title>The sunflower genome provides insights into oil metabolism, flowering and Asterid evolution.</title>
        <authorList>
            <person name="Badouin H."/>
            <person name="Gouzy J."/>
            <person name="Grassa C.J."/>
            <person name="Murat F."/>
            <person name="Staton S.E."/>
            <person name="Cottret L."/>
            <person name="Lelandais-Briere C."/>
            <person name="Owens G.L."/>
            <person name="Carrere S."/>
            <person name="Mayjonade B."/>
            <person name="Legrand L."/>
            <person name="Gill N."/>
            <person name="Kane N.C."/>
            <person name="Bowers J.E."/>
            <person name="Hubner S."/>
            <person name="Bellec A."/>
            <person name="Berard A."/>
            <person name="Berges H."/>
            <person name="Blanchet N."/>
            <person name="Boniface M.C."/>
            <person name="Brunel D."/>
            <person name="Catrice O."/>
            <person name="Chaidir N."/>
            <person name="Claudel C."/>
            <person name="Donnadieu C."/>
            <person name="Faraut T."/>
            <person name="Fievet G."/>
            <person name="Helmstetter N."/>
            <person name="King M."/>
            <person name="Knapp S.J."/>
            <person name="Lai Z."/>
            <person name="Le Paslier M.C."/>
            <person name="Lippi Y."/>
            <person name="Lorenzon L."/>
            <person name="Mandel J.R."/>
            <person name="Marage G."/>
            <person name="Marchand G."/>
            <person name="Marquand E."/>
            <person name="Bret-Mestries E."/>
            <person name="Morien E."/>
            <person name="Nambeesan S."/>
            <person name="Nguyen T."/>
            <person name="Pegot-Espagnet P."/>
            <person name="Pouilly N."/>
            <person name="Raftis F."/>
            <person name="Sallet E."/>
            <person name="Schiex T."/>
            <person name="Thomas J."/>
            <person name="Vandecasteele C."/>
            <person name="Vares D."/>
            <person name="Vear F."/>
            <person name="Vautrin S."/>
            <person name="Crespi M."/>
            <person name="Mangin B."/>
            <person name="Burke J.M."/>
            <person name="Salse J."/>
            <person name="Munos S."/>
            <person name="Vincourt P."/>
            <person name="Rieseberg L.H."/>
            <person name="Langlade N.B."/>
        </authorList>
    </citation>
    <scope>NUCLEOTIDE SEQUENCE</scope>
    <source>
        <tissue evidence="1">Leaves</tissue>
    </source>
</reference>
<dbReference type="Proteomes" id="UP000215914">
    <property type="component" value="Unassembled WGS sequence"/>
</dbReference>
<protein>
    <submittedName>
        <fullName evidence="1">Uncharacterized protein</fullName>
    </submittedName>
</protein>
<evidence type="ECO:0000313" key="2">
    <source>
        <dbReference type="Proteomes" id="UP000215914"/>
    </source>
</evidence>
<organism evidence="1 2">
    <name type="scientific">Helianthus annuus</name>
    <name type="common">Common sunflower</name>
    <dbReference type="NCBI Taxonomy" id="4232"/>
    <lineage>
        <taxon>Eukaryota</taxon>
        <taxon>Viridiplantae</taxon>
        <taxon>Streptophyta</taxon>
        <taxon>Embryophyta</taxon>
        <taxon>Tracheophyta</taxon>
        <taxon>Spermatophyta</taxon>
        <taxon>Magnoliopsida</taxon>
        <taxon>eudicotyledons</taxon>
        <taxon>Gunneridae</taxon>
        <taxon>Pentapetalae</taxon>
        <taxon>asterids</taxon>
        <taxon>campanulids</taxon>
        <taxon>Asterales</taxon>
        <taxon>Asteraceae</taxon>
        <taxon>Asteroideae</taxon>
        <taxon>Heliantheae alliance</taxon>
        <taxon>Heliantheae</taxon>
        <taxon>Helianthus</taxon>
    </lineage>
</organism>
<dbReference type="Gramene" id="mRNA:HanXRQr2_Chr08g0339871">
    <property type="protein sequence ID" value="CDS:HanXRQr2_Chr08g0339871.1"/>
    <property type="gene ID" value="HanXRQr2_Chr08g0339871"/>
</dbReference>
<gene>
    <name evidence="1" type="ORF">HanXRQr2_Chr08g0339871</name>
</gene>
<comment type="caution">
    <text evidence="1">The sequence shown here is derived from an EMBL/GenBank/DDBJ whole genome shotgun (WGS) entry which is preliminary data.</text>
</comment>
<accession>A0A9K3ND73</accession>
<name>A0A9K3ND73_HELAN</name>
<evidence type="ECO:0000313" key="1">
    <source>
        <dbReference type="EMBL" id="KAF5795455.1"/>
    </source>
</evidence>
<dbReference type="AlphaFoldDB" id="A0A9K3ND73"/>
<dbReference type="EMBL" id="MNCJ02000323">
    <property type="protein sequence ID" value="KAF5795455.1"/>
    <property type="molecule type" value="Genomic_DNA"/>
</dbReference>
<proteinExistence type="predicted"/>
<keyword evidence="2" id="KW-1185">Reference proteome</keyword>